<dbReference type="PANTHER" id="PTHR10174">
    <property type="entry name" value="ALPHA-TOCOPHEROL TRANSFER PROTEIN-RELATED"/>
    <property type="match status" value="1"/>
</dbReference>
<dbReference type="Gene3D" id="1.10.8.20">
    <property type="entry name" value="N-terminal domain of phosphatidylinositol transfer protein sec14p"/>
    <property type="match status" value="1"/>
</dbReference>
<dbReference type="PRINTS" id="PR00180">
    <property type="entry name" value="CRETINALDHBP"/>
</dbReference>
<dbReference type="InterPro" id="IPR011074">
    <property type="entry name" value="CRAL/TRIO_N_dom"/>
</dbReference>
<dbReference type="EMBL" id="JBEDNZ010000004">
    <property type="protein sequence ID" value="KAL0849472.1"/>
    <property type="molecule type" value="Genomic_DNA"/>
</dbReference>
<reference evidence="2 3" key="1">
    <citation type="submission" date="2024-06" db="EMBL/GenBank/DDBJ databases">
        <title>A chromosome-level genome assembly of beet webworm, Loxostege sticticalis.</title>
        <authorList>
            <person name="Zhang Y."/>
        </authorList>
    </citation>
    <scope>NUCLEOTIDE SEQUENCE [LARGE SCALE GENOMIC DNA]</scope>
    <source>
        <strain evidence="2">AQ028</strain>
        <tissue evidence="2">Male pupae</tissue>
    </source>
</reference>
<dbReference type="SUPFAM" id="SSF46938">
    <property type="entry name" value="CRAL/TRIO N-terminal domain"/>
    <property type="match status" value="1"/>
</dbReference>
<dbReference type="Pfam" id="PF00650">
    <property type="entry name" value="CRAL_TRIO"/>
    <property type="match status" value="1"/>
</dbReference>
<dbReference type="SMART" id="SM01100">
    <property type="entry name" value="CRAL_TRIO_N"/>
    <property type="match status" value="1"/>
</dbReference>
<dbReference type="InterPro" id="IPR036865">
    <property type="entry name" value="CRAL-TRIO_dom_sf"/>
</dbReference>
<dbReference type="Gene3D" id="1.20.5.1200">
    <property type="entry name" value="Alpha-tocopherol transfer"/>
    <property type="match status" value="1"/>
</dbReference>
<organism evidence="2 3">
    <name type="scientific">Loxostege sticticalis</name>
    <name type="common">Beet webworm moth</name>
    <dbReference type="NCBI Taxonomy" id="481309"/>
    <lineage>
        <taxon>Eukaryota</taxon>
        <taxon>Metazoa</taxon>
        <taxon>Ecdysozoa</taxon>
        <taxon>Arthropoda</taxon>
        <taxon>Hexapoda</taxon>
        <taxon>Insecta</taxon>
        <taxon>Pterygota</taxon>
        <taxon>Neoptera</taxon>
        <taxon>Endopterygota</taxon>
        <taxon>Lepidoptera</taxon>
        <taxon>Glossata</taxon>
        <taxon>Ditrysia</taxon>
        <taxon>Pyraloidea</taxon>
        <taxon>Crambidae</taxon>
        <taxon>Pyraustinae</taxon>
        <taxon>Loxostege</taxon>
    </lineage>
</organism>
<dbReference type="Gene3D" id="3.40.525.10">
    <property type="entry name" value="CRAL-TRIO lipid binding domain"/>
    <property type="match status" value="1"/>
</dbReference>
<feature type="domain" description="CRAL-TRIO" evidence="1">
    <location>
        <begin position="100"/>
        <end position="263"/>
    </location>
</feature>
<comment type="caution">
    <text evidence="2">The sequence shown here is derived from an EMBL/GenBank/DDBJ whole genome shotgun (WGS) entry which is preliminary data.</text>
</comment>
<dbReference type="InterPro" id="IPR036273">
    <property type="entry name" value="CRAL/TRIO_N_dom_sf"/>
</dbReference>
<gene>
    <name evidence="2" type="ORF">ABMA28_013753</name>
</gene>
<accession>A0ABD0TJQ2</accession>
<dbReference type="EMBL" id="JBEDNZ010000004">
    <property type="protein sequence ID" value="KAL0849471.1"/>
    <property type="molecule type" value="Genomic_DNA"/>
</dbReference>
<dbReference type="AlphaFoldDB" id="A0ABD0TJQ2"/>
<dbReference type="SUPFAM" id="SSF52087">
    <property type="entry name" value="CRAL/TRIO domain"/>
    <property type="match status" value="1"/>
</dbReference>
<proteinExistence type="predicted"/>
<dbReference type="CDD" id="cd00170">
    <property type="entry name" value="SEC14"/>
    <property type="match status" value="1"/>
</dbReference>
<dbReference type="PROSITE" id="PS50191">
    <property type="entry name" value="CRAL_TRIO"/>
    <property type="match status" value="1"/>
</dbReference>
<evidence type="ECO:0000313" key="3">
    <source>
        <dbReference type="Proteomes" id="UP001549921"/>
    </source>
</evidence>
<protein>
    <recommendedName>
        <fullName evidence="1">CRAL-TRIO domain-containing protein</fullName>
    </recommendedName>
</protein>
<evidence type="ECO:0000259" key="1">
    <source>
        <dbReference type="PROSITE" id="PS50191"/>
    </source>
</evidence>
<evidence type="ECO:0000313" key="2">
    <source>
        <dbReference type="EMBL" id="KAL0849472.1"/>
    </source>
</evidence>
<dbReference type="SMART" id="SM00516">
    <property type="entry name" value="SEC14"/>
    <property type="match status" value="1"/>
</dbReference>
<dbReference type="Proteomes" id="UP001549921">
    <property type="component" value="Unassembled WGS sequence"/>
</dbReference>
<sequence>MSSRRGIKIERGIEITPRCKEVAERELRETPERVREALERLRELLKDNKDLYFGEDDEILTIFLRPCKWYPESALALMRRIAEFKRDNANILQGLMPEHEENGFINHRIANVLRDRDHKGRRVLIVNCGGLWDPKKITVDQTFRIFYLIHVASVLETESQIMGCVIIMDFSNMGWAQAMAFTPSSSKRLLTFIQDAMPARLKEIHFINQPMVFNVVWNMFKPFIREKLRNRIFFHGTKMASLHKHIPASHLPKDYGGELPPVDYTSADWYPVLRDCEQFIQTYDSYGFAKKT</sequence>
<dbReference type="InterPro" id="IPR001251">
    <property type="entry name" value="CRAL-TRIO_dom"/>
</dbReference>
<dbReference type="PANTHER" id="PTHR10174:SF212">
    <property type="entry name" value="MIP26555P1"/>
    <property type="match status" value="1"/>
</dbReference>
<name>A0ABD0TJQ2_LOXSC</name>